<gene>
    <name evidence="2" type="ORF">PIB30_034476</name>
</gene>
<evidence type="ECO:0008006" key="4">
    <source>
        <dbReference type="Google" id="ProtNLM"/>
    </source>
</evidence>
<name>A0ABU6WCI0_9FABA</name>
<feature type="compositionally biased region" description="Polar residues" evidence="1">
    <location>
        <begin position="108"/>
        <end position="121"/>
    </location>
</feature>
<comment type="caution">
    <text evidence="2">The sequence shown here is derived from an EMBL/GenBank/DDBJ whole genome shotgun (WGS) entry which is preliminary data.</text>
</comment>
<dbReference type="Proteomes" id="UP001341840">
    <property type="component" value="Unassembled WGS sequence"/>
</dbReference>
<organism evidence="2 3">
    <name type="scientific">Stylosanthes scabra</name>
    <dbReference type="NCBI Taxonomy" id="79078"/>
    <lineage>
        <taxon>Eukaryota</taxon>
        <taxon>Viridiplantae</taxon>
        <taxon>Streptophyta</taxon>
        <taxon>Embryophyta</taxon>
        <taxon>Tracheophyta</taxon>
        <taxon>Spermatophyta</taxon>
        <taxon>Magnoliopsida</taxon>
        <taxon>eudicotyledons</taxon>
        <taxon>Gunneridae</taxon>
        <taxon>Pentapetalae</taxon>
        <taxon>rosids</taxon>
        <taxon>fabids</taxon>
        <taxon>Fabales</taxon>
        <taxon>Fabaceae</taxon>
        <taxon>Papilionoideae</taxon>
        <taxon>50 kb inversion clade</taxon>
        <taxon>dalbergioids sensu lato</taxon>
        <taxon>Dalbergieae</taxon>
        <taxon>Pterocarpus clade</taxon>
        <taxon>Stylosanthes</taxon>
    </lineage>
</organism>
<feature type="compositionally biased region" description="Polar residues" evidence="1">
    <location>
        <begin position="177"/>
        <end position="191"/>
    </location>
</feature>
<dbReference type="PANTHER" id="PTHR46775:SF1">
    <property type="entry name" value="FLOCCULATION PROTEIN (DUF1296)"/>
    <property type="match status" value="1"/>
</dbReference>
<dbReference type="PANTHER" id="PTHR46775">
    <property type="entry name" value="FLOCCULATION PROTEIN (DUF1296)"/>
    <property type="match status" value="1"/>
</dbReference>
<feature type="compositionally biased region" description="Polar residues" evidence="1">
    <location>
        <begin position="312"/>
        <end position="331"/>
    </location>
</feature>
<accession>A0ABU6WCI0</accession>
<evidence type="ECO:0000313" key="2">
    <source>
        <dbReference type="EMBL" id="MED6183051.1"/>
    </source>
</evidence>
<keyword evidence="3" id="KW-1185">Reference proteome</keyword>
<sequence>MRDRVGLSIVPINNLGSALPSNSSSHKVSTITSGNGSRHSSGNCSELGFASSSATYFSSSDLLLVPTSDSWVPSAVGAIRRDVGNQRPFGELNSFNSGEKKIVAASEPGSSSVQRKIQVKSQGVAKNHHSDISSTTSAITHGSSSTSRPSSNFGSRSQQLISNQKAGSTKEWKPKPTNATNQGSRPASASETCTISIEVTEQLQSAPSALASEEATIKLQKKLQDFHLPQRQLVILPNHIFVPESEKNKFCFGSLGVAFGVNTSFVSGLESEKSSAPPSETSQAIEDTVDEQSSSQNATATSEVGDYADHPQSPSNAENLSSGEVDGSSSAIPGYNESKQDNSLSSGGNQYSGVHSSSNYSLGFVPPMSLSTQAAPFENSDSEARDVSRLPGYVVHQPFDPTSYYAQFYRSGADSDGRLSPFPSAGIATKYTGNVAVLPTSNSQSPQEGGVLSTTGPTPLVTQAAGLMQSSIAVTQQPVPVFRPPSGVHISHYPHNYYFLPFYVPPPAIHHFLGNGAFPQQPQASTVYPPPPTVAATGMKYTLPQFKPGGNAANPTHLVMPNAYGGYGSSPSSYNHNSVASAGNSTSNEDLGSSQFKESNVYIGGQQSEGSAVWVTATGRDISSLPTSSFYSLPQQGSHVSFTPTQAGHGTFASIYHPAQAVTTATVHPLLQQSQTIAGAVDMVGPGGNVYQQPQHAQINWPSNY</sequence>
<reference evidence="2 3" key="1">
    <citation type="journal article" date="2023" name="Plants (Basel)">
        <title>Bridging the Gap: Combining Genomics and Transcriptomics Approaches to Understand Stylosanthes scabra, an Orphan Legume from the Brazilian Caatinga.</title>
        <authorList>
            <person name="Ferreira-Neto J.R.C."/>
            <person name="da Silva M.D."/>
            <person name="Binneck E."/>
            <person name="de Melo N.F."/>
            <person name="da Silva R.H."/>
            <person name="de Melo A.L.T.M."/>
            <person name="Pandolfi V."/>
            <person name="Bustamante F.O."/>
            <person name="Brasileiro-Vidal A.C."/>
            <person name="Benko-Iseppon A.M."/>
        </authorList>
    </citation>
    <scope>NUCLEOTIDE SEQUENCE [LARGE SCALE GENOMIC DNA]</scope>
    <source>
        <tissue evidence="2">Leaves</tissue>
    </source>
</reference>
<feature type="compositionally biased region" description="Low complexity" evidence="1">
    <location>
        <begin position="143"/>
        <end position="157"/>
    </location>
</feature>
<feature type="compositionally biased region" description="Polar residues" evidence="1">
    <location>
        <begin position="158"/>
        <end position="167"/>
    </location>
</feature>
<evidence type="ECO:0000256" key="1">
    <source>
        <dbReference type="SAM" id="MobiDB-lite"/>
    </source>
</evidence>
<evidence type="ECO:0000313" key="3">
    <source>
        <dbReference type="Proteomes" id="UP001341840"/>
    </source>
</evidence>
<feature type="region of interest" description="Disordered" evidence="1">
    <location>
        <begin position="269"/>
        <end position="352"/>
    </location>
</feature>
<feature type="region of interest" description="Disordered" evidence="1">
    <location>
        <begin position="19"/>
        <end position="42"/>
    </location>
</feature>
<feature type="compositionally biased region" description="Polar residues" evidence="1">
    <location>
        <begin position="132"/>
        <end position="142"/>
    </location>
</feature>
<proteinExistence type="predicted"/>
<dbReference type="EMBL" id="JASCZI010181403">
    <property type="protein sequence ID" value="MED6183051.1"/>
    <property type="molecule type" value="Genomic_DNA"/>
</dbReference>
<dbReference type="InterPro" id="IPR044277">
    <property type="entry name" value="GIP1"/>
</dbReference>
<protein>
    <recommendedName>
        <fullName evidence="4">GBF-interacting protein 1-like</fullName>
    </recommendedName>
</protein>
<feature type="compositionally biased region" description="Polar residues" evidence="1">
    <location>
        <begin position="274"/>
        <end position="302"/>
    </location>
</feature>
<feature type="region of interest" description="Disordered" evidence="1">
    <location>
        <begin position="105"/>
        <end position="191"/>
    </location>
</feature>
<feature type="compositionally biased region" description="Polar residues" evidence="1">
    <location>
        <begin position="341"/>
        <end position="352"/>
    </location>
</feature>